<proteinExistence type="predicted"/>
<dbReference type="AlphaFoldDB" id="A0A5D0RB78"/>
<sequence length="112" mass="13745">MIEQLKEFGNWFLKQTKTNQIAVLLLGILSVAYFDRADFKKELQALKYDRKRNDSTYVARIDNLNRDFQIKINECNKEKNRIYYEQNEVYRKKFEEVFLKTDFIYQQEIQKK</sequence>
<name>A0A5D0RB78_9FLAO</name>
<gene>
    <name evidence="1" type="ORF">ES674_00735</name>
</gene>
<dbReference type="Proteomes" id="UP000323720">
    <property type="component" value="Unassembled WGS sequence"/>
</dbReference>
<dbReference type="RefSeq" id="WP_148402077.1">
    <property type="nucleotide sequence ID" value="NZ_VSKK01000001.1"/>
</dbReference>
<protein>
    <submittedName>
        <fullName evidence="1">Uncharacterized protein</fullName>
    </submittedName>
</protein>
<accession>A0A5D0RB78</accession>
<organism evidence="1 2">
    <name type="scientific">Bizionia myxarmorum</name>
    <dbReference type="NCBI Taxonomy" id="291186"/>
    <lineage>
        <taxon>Bacteria</taxon>
        <taxon>Pseudomonadati</taxon>
        <taxon>Bacteroidota</taxon>
        <taxon>Flavobacteriia</taxon>
        <taxon>Flavobacteriales</taxon>
        <taxon>Flavobacteriaceae</taxon>
        <taxon>Bizionia</taxon>
    </lineage>
</organism>
<comment type="caution">
    <text evidence="1">The sequence shown here is derived from an EMBL/GenBank/DDBJ whole genome shotgun (WGS) entry which is preliminary data.</text>
</comment>
<evidence type="ECO:0000313" key="2">
    <source>
        <dbReference type="Proteomes" id="UP000323720"/>
    </source>
</evidence>
<reference evidence="1 2" key="1">
    <citation type="submission" date="2019-08" db="EMBL/GenBank/DDBJ databases">
        <title>Genomes of Antarctic Bizionia species.</title>
        <authorList>
            <person name="Bowman J.P."/>
        </authorList>
    </citation>
    <scope>NUCLEOTIDE SEQUENCE [LARGE SCALE GENOMIC DNA]</scope>
    <source>
        <strain evidence="1 2">ADA-4</strain>
    </source>
</reference>
<dbReference type="EMBL" id="VSKK01000001">
    <property type="protein sequence ID" value="TYB78339.1"/>
    <property type="molecule type" value="Genomic_DNA"/>
</dbReference>
<keyword evidence="2" id="KW-1185">Reference proteome</keyword>
<evidence type="ECO:0000313" key="1">
    <source>
        <dbReference type="EMBL" id="TYB78339.1"/>
    </source>
</evidence>